<proteinExistence type="inferred from homology"/>
<dbReference type="PANTHER" id="PTHR10353:SF122">
    <property type="entry name" value="6-PHOSPHO-BETA-GLUCOSIDASE ASCB-RELATED"/>
    <property type="match status" value="1"/>
</dbReference>
<evidence type="ECO:0000256" key="1">
    <source>
        <dbReference type="ARBA" id="ARBA00023295"/>
    </source>
</evidence>
<dbReference type="Proteomes" id="UP000001517">
    <property type="component" value="Chromosome"/>
</dbReference>
<dbReference type="GO" id="GO:0005829">
    <property type="term" value="C:cytosol"/>
    <property type="evidence" value="ECO:0007669"/>
    <property type="project" value="TreeGrafter"/>
</dbReference>
<protein>
    <submittedName>
        <fullName evidence="3">Phospho-beta-glucosidase</fullName>
    </submittedName>
</protein>
<organism evidence="3 4">
    <name type="scientific">Streptococcus gallolyticus (strain UCN34)</name>
    <dbReference type="NCBI Taxonomy" id="637909"/>
    <lineage>
        <taxon>Bacteria</taxon>
        <taxon>Bacillati</taxon>
        <taxon>Bacillota</taxon>
        <taxon>Bacilli</taxon>
        <taxon>Lactobacillales</taxon>
        <taxon>Streptococcaceae</taxon>
        <taxon>Streptococcus</taxon>
    </lineage>
</organism>
<dbReference type="PRINTS" id="PR00131">
    <property type="entry name" value="GLHYDRLASE1"/>
</dbReference>
<dbReference type="SUPFAM" id="SSF51445">
    <property type="entry name" value="(Trans)glycosidases"/>
    <property type="match status" value="1"/>
</dbReference>
<accession>A0AA36NMN1</accession>
<dbReference type="EMBL" id="FN597254">
    <property type="protein sequence ID" value="CBI13409.1"/>
    <property type="molecule type" value="Genomic_DNA"/>
</dbReference>
<dbReference type="Gene3D" id="3.20.20.80">
    <property type="entry name" value="Glycosidases"/>
    <property type="match status" value="1"/>
</dbReference>
<sequence>MREIKFPENFLWGGATSASQFEGGYTKSGKGLTVSDVLTAGSKNRNRKITWAFPNSDEIQYSDVGGFWGDITVNDEGVIKVFQNEYYPSHNASDFYSRYEEDLALLHELGLKSYRMSISWSRIYPNGDDEIPNQEGLKFYRQIFELCHKYHIKPIVTLEHYDVPLGITVKYGGWKNRRVIDLFVRYAETVITEYKNFVDYWIPFNEINSVTVETFKNAGMLKCNDGDRAQAAYNKFLASALTYKIAKKIRPDFQIGCMVAMTLSYPKTCAPEDQFEALKRCREYDSFLDVLVKGTYPNYKLIEYKQKNIKLNIETKDEEILSQSCVDFIGFSYYTSGVVTKQKVENELHLLGPTNPYLKTNAWGWGIDPLGLRYSLNYLYDRYKKPLFIVENGYGDNDIIENGSIKDNERIDYMKSHLLSVSDAINIDGVNVIGYTPWGIIDCISLGTGEIKKRYGVIYVDVDSEGKGSFSRIKKQSFYWYQNVIKTNGKDL</sequence>
<dbReference type="RefSeq" id="WP_012961850.1">
    <property type="nucleotide sequence ID" value="NC_013798.1"/>
</dbReference>
<evidence type="ECO:0000313" key="4">
    <source>
        <dbReference type="Proteomes" id="UP000001517"/>
    </source>
</evidence>
<keyword evidence="1" id="KW-0326">Glycosidase</keyword>
<dbReference type="Pfam" id="PF00232">
    <property type="entry name" value="Glyco_hydro_1"/>
    <property type="match status" value="2"/>
</dbReference>
<evidence type="ECO:0000313" key="3">
    <source>
        <dbReference type="EMBL" id="CBI13409.1"/>
    </source>
</evidence>
<name>A0AA36NMN1_STRG3</name>
<gene>
    <name evidence="3" type="ordered locus">GALLO_0917</name>
</gene>
<evidence type="ECO:0000256" key="2">
    <source>
        <dbReference type="RuleBase" id="RU003690"/>
    </source>
</evidence>
<dbReference type="InterPro" id="IPR017853">
    <property type="entry name" value="GH"/>
</dbReference>
<dbReference type="InterPro" id="IPR001360">
    <property type="entry name" value="Glyco_hydro_1"/>
</dbReference>
<dbReference type="AlphaFoldDB" id="A0AA36NMN1"/>
<dbReference type="KEGG" id="sga:GALLO_0917"/>
<comment type="similarity">
    <text evidence="2">Belongs to the glycosyl hydrolase 1 family.</text>
</comment>
<dbReference type="PANTHER" id="PTHR10353">
    <property type="entry name" value="GLYCOSYL HYDROLASE"/>
    <property type="match status" value="1"/>
</dbReference>
<reference evidence="3 4" key="1">
    <citation type="journal article" date="2010" name="J. Bacteriol.">
        <title>Genome sequence of Streptococcus gallolyticus: insights into its adaptation to the bovine rumen and its ability to cause endocarditis.</title>
        <authorList>
            <person name="Rusniok C."/>
            <person name="Couve E."/>
            <person name="Da Cunha V."/>
            <person name="El Gana R."/>
            <person name="Zidane N."/>
            <person name="Bouchier C."/>
            <person name="Poyart C."/>
            <person name="Leclercq R."/>
            <person name="Trieu-Cuot P."/>
            <person name="Glaser P."/>
        </authorList>
    </citation>
    <scope>NUCLEOTIDE SEQUENCE [LARGE SCALE GENOMIC DNA]</scope>
    <source>
        <strain evidence="3 4">UCN34</strain>
    </source>
</reference>
<dbReference type="GO" id="GO:0016052">
    <property type="term" value="P:carbohydrate catabolic process"/>
    <property type="evidence" value="ECO:0007669"/>
    <property type="project" value="TreeGrafter"/>
</dbReference>
<keyword evidence="1" id="KW-0378">Hydrolase</keyword>
<dbReference type="GO" id="GO:0008422">
    <property type="term" value="F:beta-glucosidase activity"/>
    <property type="evidence" value="ECO:0007669"/>
    <property type="project" value="TreeGrafter"/>
</dbReference>